<dbReference type="PANTHER" id="PTHR43337">
    <property type="entry name" value="XANTHINE/URACIL PERMEASE C887.17-RELATED"/>
    <property type="match status" value="1"/>
</dbReference>
<evidence type="ECO:0000256" key="6">
    <source>
        <dbReference type="ARBA" id="ARBA00022989"/>
    </source>
</evidence>
<feature type="transmembrane region" description="Helical" evidence="9">
    <location>
        <begin position="145"/>
        <end position="165"/>
    </location>
</feature>
<dbReference type="EMBL" id="LOHZ01000039">
    <property type="protein sequence ID" value="KYO64927.1"/>
    <property type="molecule type" value="Genomic_DNA"/>
</dbReference>
<dbReference type="GO" id="GO:0005886">
    <property type="term" value="C:plasma membrane"/>
    <property type="evidence" value="ECO:0007669"/>
    <property type="project" value="UniProtKB-SubCell"/>
</dbReference>
<evidence type="ECO:0000256" key="7">
    <source>
        <dbReference type="ARBA" id="ARBA00023136"/>
    </source>
</evidence>
<keyword evidence="6 8" id="KW-1133">Transmembrane helix</keyword>
<dbReference type="PATRIC" id="fig|520767.4.peg.1907"/>
<feature type="transmembrane region" description="Helical" evidence="9">
    <location>
        <begin position="390"/>
        <end position="416"/>
    </location>
</feature>
<dbReference type="PANTHER" id="PTHR43337:SF1">
    <property type="entry name" value="XANTHINE_URACIL PERMEASE C887.17-RELATED"/>
    <property type="match status" value="1"/>
</dbReference>
<evidence type="ECO:0000256" key="2">
    <source>
        <dbReference type="ARBA" id="ARBA00005697"/>
    </source>
</evidence>
<dbReference type="InterPro" id="IPR026033">
    <property type="entry name" value="Azg-like_bact_archaea"/>
</dbReference>
<comment type="caution">
    <text evidence="10">The sequence shown here is derived from an EMBL/GenBank/DDBJ whole genome shotgun (WGS) entry which is preliminary data.</text>
</comment>
<evidence type="ECO:0000256" key="3">
    <source>
        <dbReference type="ARBA" id="ARBA00022448"/>
    </source>
</evidence>
<feature type="transmembrane region" description="Helical" evidence="9">
    <location>
        <begin position="428"/>
        <end position="444"/>
    </location>
</feature>
<dbReference type="Proteomes" id="UP000075737">
    <property type="component" value="Unassembled WGS sequence"/>
</dbReference>
<evidence type="ECO:0000256" key="5">
    <source>
        <dbReference type="ARBA" id="ARBA00022692"/>
    </source>
</evidence>
<evidence type="ECO:0000256" key="8">
    <source>
        <dbReference type="PIRNR" id="PIRNR005353"/>
    </source>
</evidence>
<evidence type="ECO:0000313" key="10">
    <source>
        <dbReference type="EMBL" id="KYO64927.1"/>
    </source>
</evidence>
<feature type="transmembrane region" description="Helical" evidence="9">
    <location>
        <begin position="65"/>
        <end position="89"/>
    </location>
</feature>
<evidence type="ECO:0000256" key="9">
    <source>
        <dbReference type="SAM" id="Phobius"/>
    </source>
</evidence>
<feature type="transmembrane region" description="Helical" evidence="9">
    <location>
        <begin position="254"/>
        <end position="277"/>
    </location>
</feature>
<gene>
    <name evidence="10" type="primary">pbuG</name>
    <name evidence="10" type="ORF">ATZ99_17890</name>
</gene>
<dbReference type="InterPro" id="IPR045018">
    <property type="entry name" value="Azg-like"/>
</dbReference>
<keyword evidence="7 8" id="KW-0472">Membrane</keyword>
<dbReference type="STRING" id="520767.ATZ99_17890"/>
<dbReference type="Pfam" id="PF00860">
    <property type="entry name" value="Xan_ur_permease"/>
    <property type="match status" value="1"/>
</dbReference>
<dbReference type="GO" id="GO:0005345">
    <property type="term" value="F:purine nucleobase transmembrane transporter activity"/>
    <property type="evidence" value="ECO:0007669"/>
    <property type="project" value="TreeGrafter"/>
</dbReference>
<proteinExistence type="inferred from homology"/>
<feature type="transmembrane region" description="Helical" evidence="9">
    <location>
        <begin position="185"/>
        <end position="201"/>
    </location>
</feature>
<comment type="similarity">
    <text evidence="2 8">Belongs to the nucleobase:cation symporter-2 (NCS2) (TC 2.A.40) family. Azg-like subfamily.</text>
</comment>
<accession>A0A162MB12</accession>
<feature type="transmembrane region" description="Helical" evidence="9">
    <location>
        <begin position="333"/>
        <end position="353"/>
    </location>
</feature>
<dbReference type="PIRSF" id="PIRSF005353">
    <property type="entry name" value="PbuG"/>
    <property type="match status" value="1"/>
</dbReference>
<evidence type="ECO:0000256" key="4">
    <source>
        <dbReference type="ARBA" id="ARBA00022475"/>
    </source>
</evidence>
<evidence type="ECO:0000256" key="1">
    <source>
        <dbReference type="ARBA" id="ARBA00004651"/>
    </source>
</evidence>
<feature type="transmembrane region" description="Helical" evidence="9">
    <location>
        <begin position="208"/>
        <end position="234"/>
    </location>
</feature>
<reference evidence="10 11" key="1">
    <citation type="submission" date="2015-12" db="EMBL/GenBank/DDBJ databases">
        <title>Draft genome of Thermovenabulum gondwanense isolated from a red thermophilic microbial mat colonisisng an outflow channel of a bore well.</title>
        <authorList>
            <person name="Patel B.K."/>
        </authorList>
    </citation>
    <scope>NUCLEOTIDE SEQUENCE [LARGE SCALE GENOMIC DNA]</scope>
    <source>
        <strain evidence="10 11">R270</strain>
    </source>
</reference>
<sequence length="445" mass="46968">MKEEIVIKKAKEEGFLERFFQLGENGTDVRTEILAGFTTFVTMAYIILVNPIILKDAGLDQGAVFMATALAAAISTLFMGLYANYPFALAPGMGLNAFFAYVMVGKMGIPWQTALGAVFLSGIIAVIVTLTGLRELLIKAIPLPLKHAVGAGIGLFIAFIGFKNAGIVVSNPATFVDLGNFKDPGTLLATIGLIITAVLVARGVRGGMLLGIIITTILGIPMGITKIPSTLISAPPSMAPGFLKLDIMGALKVSMYPVIFSLFFADLFDTIGTFVGVASRTGMIDENGNLKRGNKALFADSLGTVIGSLLGTSNTTTYVESAAGVSAGGRTGLTSVVVSLLFIASIIFSPIALAVPSQATAPALIIVGIFMASSLNEIKFSDFYEAFPAFLTAILMPLTFSISLGLAVGFVAYALLMTLSGRSKEVHWVMYILAVTFILYFIYVR</sequence>
<keyword evidence="3 8" id="KW-0813">Transport</keyword>
<comment type="subcellular location">
    <subcellularLocation>
        <location evidence="1 8">Cell membrane</location>
        <topology evidence="1 8">Multi-pass membrane protein</topology>
    </subcellularLocation>
</comment>
<feature type="transmembrane region" description="Helical" evidence="9">
    <location>
        <begin position="33"/>
        <end position="53"/>
    </location>
</feature>
<protein>
    <submittedName>
        <fullName evidence="10">Guanine/hypoxanthine permease PbuG</fullName>
    </submittedName>
</protein>
<keyword evidence="11" id="KW-1185">Reference proteome</keyword>
<dbReference type="InterPro" id="IPR006043">
    <property type="entry name" value="NCS2"/>
</dbReference>
<evidence type="ECO:0000313" key="11">
    <source>
        <dbReference type="Proteomes" id="UP000075737"/>
    </source>
</evidence>
<organism evidence="10 11">
    <name type="scientific">Thermovenabulum gondwanense</name>
    <dbReference type="NCBI Taxonomy" id="520767"/>
    <lineage>
        <taxon>Bacteria</taxon>
        <taxon>Bacillati</taxon>
        <taxon>Bacillota</taxon>
        <taxon>Clostridia</taxon>
        <taxon>Thermosediminibacterales</taxon>
        <taxon>Thermosediminibacteraceae</taxon>
        <taxon>Thermovenabulum</taxon>
    </lineage>
</organism>
<keyword evidence="5 8" id="KW-0812">Transmembrane</keyword>
<dbReference type="RefSeq" id="WP_068748902.1">
    <property type="nucleotide sequence ID" value="NZ_LOHZ01000039.1"/>
</dbReference>
<keyword evidence="4 8" id="KW-1003">Cell membrane</keyword>
<dbReference type="AlphaFoldDB" id="A0A162MB12"/>
<feature type="transmembrane region" description="Helical" evidence="9">
    <location>
        <begin position="359"/>
        <end position="378"/>
    </location>
</feature>
<name>A0A162MB12_9FIRM</name>
<feature type="transmembrane region" description="Helical" evidence="9">
    <location>
        <begin position="109"/>
        <end position="133"/>
    </location>
</feature>